<dbReference type="InterPro" id="IPR028098">
    <property type="entry name" value="Glyco_trans_4-like_N"/>
</dbReference>
<protein>
    <submittedName>
        <fullName evidence="3">Glycosyltransferase</fullName>
    </submittedName>
</protein>
<organism evidence="3 4">
    <name type="scientific">Litorilinea aerophila</name>
    <dbReference type="NCBI Taxonomy" id="1204385"/>
    <lineage>
        <taxon>Bacteria</taxon>
        <taxon>Bacillati</taxon>
        <taxon>Chloroflexota</taxon>
        <taxon>Caldilineae</taxon>
        <taxon>Caldilineales</taxon>
        <taxon>Caldilineaceae</taxon>
        <taxon>Litorilinea</taxon>
    </lineage>
</organism>
<gene>
    <name evidence="3" type="ORF">FKZ61_21365</name>
</gene>
<name>A0A540V9H6_9CHLR</name>
<feature type="domain" description="Glycosyl transferase family 1" evidence="1">
    <location>
        <begin position="194"/>
        <end position="344"/>
    </location>
</feature>
<dbReference type="InterPro" id="IPR001296">
    <property type="entry name" value="Glyco_trans_1"/>
</dbReference>
<evidence type="ECO:0000313" key="4">
    <source>
        <dbReference type="Proteomes" id="UP000317371"/>
    </source>
</evidence>
<dbReference type="Pfam" id="PF00534">
    <property type="entry name" value="Glycos_transf_1"/>
    <property type="match status" value="1"/>
</dbReference>
<dbReference type="PANTHER" id="PTHR12526:SF630">
    <property type="entry name" value="GLYCOSYLTRANSFERASE"/>
    <property type="match status" value="1"/>
</dbReference>
<dbReference type="EMBL" id="VIGC01000040">
    <property type="protein sequence ID" value="TQE93420.1"/>
    <property type="molecule type" value="Genomic_DNA"/>
</dbReference>
<keyword evidence="4" id="KW-1185">Reference proteome</keyword>
<dbReference type="AlphaFoldDB" id="A0A540V9H6"/>
<dbReference type="SUPFAM" id="SSF53756">
    <property type="entry name" value="UDP-Glycosyltransferase/glycogen phosphorylase"/>
    <property type="match status" value="1"/>
</dbReference>
<dbReference type="Gene3D" id="3.40.50.2000">
    <property type="entry name" value="Glycogen Phosphorylase B"/>
    <property type="match status" value="2"/>
</dbReference>
<dbReference type="Proteomes" id="UP000317371">
    <property type="component" value="Unassembled WGS sequence"/>
</dbReference>
<dbReference type="CDD" id="cd03811">
    <property type="entry name" value="GT4_GT28_WabH-like"/>
    <property type="match status" value="1"/>
</dbReference>
<keyword evidence="3" id="KW-0808">Transferase</keyword>
<evidence type="ECO:0000313" key="3">
    <source>
        <dbReference type="EMBL" id="TQE93420.1"/>
    </source>
</evidence>
<dbReference type="RefSeq" id="WP_141612201.1">
    <property type="nucleotide sequence ID" value="NZ_VIGC02000040.1"/>
</dbReference>
<comment type="caution">
    <text evidence="3">The sequence shown here is derived from an EMBL/GenBank/DDBJ whole genome shotgun (WGS) entry which is preliminary data.</text>
</comment>
<reference evidence="3 4" key="1">
    <citation type="submission" date="2019-06" db="EMBL/GenBank/DDBJ databases">
        <title>Genome sequence of Litorilinea aerophila BAA-2444.</title>
        <authorList>
            <person name="Maclea K.S."/>
            <person name="Maurais E.G."/>
            <person name="Iannazzi L.C."/>
        </authorList>
    </citation>
    <scope>NUCLEOTIDE SEQUENCE [LARGE SCALE GENOMIC DNA]</scope>
    <source>
        <strain evidence="3 4">ATCC BAA-2444</strain>
    </source>
</reference>
<evidence type="ECO:0000259" key="1">
    <source>
        <dbReference type="Pfam" id="PF00534"/>
    </source>
</evidence>
<dbReference type="GO" id="GO:0016757">
    <property type="term" value="F:glycosyltransferase activity"/>
    <property type="evidence" value="ECO:0007669"/>
    <property type="project" value="InterPro"/>
</dbReference>
<dbReference type="OrthoDB" id="9787617at2"/>
<dbReference type="PANTHER" id="PTHR12526">
    <property type="entry name" value="GLYCOSYLTRANSFERASE"/>
    <property type="match status" value="1"/>
</dbReference>
<sequence length="377" mass="41619">MTHHPTQLAIFLPSLAGGGAERAMVNLAHGLADRGHAVDLVLARAAGPYLREVRPPVRVVDLQAPRVLASLPRLVYYLRQAQPQALVSALDYANVVAVWARRLARAHCRLAINEQNTLSRSARQSARRRHRIVPHLARRFYPWADFVIGNSHGVAADLCQVTGLGQERIQILYNPVITPQVQAKADEPLDHPWFEPDQPPVVLAVGRLTRQKDFPTLLQAFAHVRQHRPARLIILGEGPDRPLLEVLVGQLGLQDDVALPGFVDNPYAYMRRAGLYVLSSRWEGLPTVLIEALYCGPPVIATDCPSGPREILADGRHGMLVPMGDVASLAQAMALGLAGAIPRPTQESWQPYTQEAVVDQYLNLLLRQPSFARERAL</sequence>
<accession>A0A540V9H6</accession>
<feature type="domain" description="Glycosyltransferase subfamily 4-like N-terminal" evidence="2">
    <location>
        <begin position="18"/>
        <end position="176"/>
    </location>
</feature>
<dbReference type="Pfam" id="PF13439">
    <property type="entry name" value="Glyco_transf_4"/>
    <property type="match status" value="1"/>
</dbReference>
<dbReference type="InParanoid" id="A0A540V9H6"/>
<proteinExistence type="predicted"/>
<evidence type="ECO:0000259" key="2">
    <source>
        <dbReference type="Pfam" id="PF13439"/>
    </source>
</evidence>